<gene>
    <name evidence="3" type="ORF">FGIG_09529</name>
</gene>
<feature type="non-terminal residue" evidence="3">
    <location>
        <position position="1"/>
    </location>
</feature>
<evidence type="ECO:0000256" key="1">
    <source>
        <dbReference type="SAM" id="MobiDB-lite"/>
    </source>
</evidence>
<evidence type="ECO:0000313" key="4">
    <source>
        <dbReference type="Proteomes" id="UP000316759"/>
    </source>
</evidence>
<reference evidence="3 4" key="1">
    <citation type="submission" date="2019-04" db="EMBL/GenBank/DDBJ databases">
        <title>Annotation for the trematode Fasciola gigantica.</title>
        <authorList>
            <person name="Choi Y.-J."/>
        </authorList>
    </citation>
    <scope>NUCLEOTIDE SEQUENCE [LARGE SCALE GENOMIC DNA]</scope>
    <source>
        <strain evidence="3">Uganda_cow_1</strain>
    </source>
</reference>
<dbReference type="PROSITE" id="PS50172">
    <property type="entry name" value="BRCT"/>
    <property type="match status" value="1"/>
</dbReference>
<dbReference type="AlphaFoldDB" id="A0A504YRB6"/>
<name>A0A504YRB6_FASGI</name>
<feature type="domain" description="BRCT" evidence="2">
    <location>
        <begin position="592"/>
        <end position="631"/>
    </location>
</feature>
<dbReference type="EMBL" id="SUNJ01006252">
    <property type="protein sequence ID" value="TPP62959.1"/>
    <property type="molecule type" value="Genomic_DNA"/>
</dbReference>
<dbReference type="Proteomes" id="UP000316759">
    <property type="component" value="Unassembled WGS sequence"/>
</dbReference>
<dbReference type="InterPro" id="IPR001357">
    <property type="entry name" value="BRCT_dom"/>
</dbReference>
<feature type="compositionally biased region" description="Basic residues" evidence="1">
    <location>
        <begin position="511"/>
        <end position="520"/>
    </location>
</feature>
<protein>
    <recommendedName>
        <fullName evidence="2">BRCT domain-containing protein</fullName>
    </recommendedName>
</protein>
<dbReference type="InterPro" id="IPR036420">
    <property type="entry name" value="BRCT_dom_sf"/>
</dbReference>
<comment type="caution">
    <text evidence="3">The sequence shown here is derived from an EMBL/GenBank/DDBJ whole genome shotgun (WGS) entry which is preliminary data.</text>
</comment>
<dbReference type="OrthoDB" id="342264at2759"/>
<keyword evidence="4" id="KW-1185">Reference proteome</keyword>
<dbReference type="Gene3D" id="3.40.50.10190">
    <property type="entry name" value="BRCT domain"/>
    <property type="match status" value="1"/>
</dbReference>
<sequence length="762" mass="85261">AIQWNKRIPFWTGFSRPRRFAVQSSQNQNEPRNMHKKGSTLKSIHLQPLRPMAGENSIKVLLRSQTPIANKITNAKNSTELNNQTSQLEDTSCVQLNLSEDLSELTQPMRQSATVEFTRNSIRQIDGDKQKRSKLLTSRTSSIHSSITLGTPVNDSNLVAAKRASCMTTAGIARRHTSTVTSCLILSRELGTVQFRSRRGRGRGRHKQDTNRLSVDNSAVKTNTLSSSSSCVNSVENLQIADPSWIPIRRASTCFHSTASYTAPFTLPLRKPIIRHRKATSRSGIPSLPSPICLSGSLLSEDPSQLDDATDVTDKILVNKPNELAVRKEDGLTCSTEHLIFNTASALQSPSALVLAGFEDSPEENGTKVSSVPCAYPCLSSITDLSPEHCHKIAPPKEPYRPCRQTTRNSMNFSKQMNKTEPPAKRMRETVAEQKLPVRRSLRRITMQTLTMKPEEFDQKIIKEENQTDFIDESASSSPLRNTRTRRQTRASMTAIHNKPETETRRQSTAKGKRKNRLARVVHSSDNSFTSDPRRPFRSLRSSSQSTMNCVVVLDRKWSTPTEALFSGISATSFTKLLPHLSVIETDNVMTASLLISSPEVKRTRKVLYARARGIPLISAEWLSACRRARKPPYPDPMDFVLHIPSVLFTKPGIGSCNRVLERQNSLSVEPSAFLFGWTLTCTPSPLYEWVIICDPKDLTADHSDAQHKKKSNSSNTLSLQSALARAIHNLPCVSIEWFLQAVMLRQRPTWPIDEEFRLCPS</sequence>
<evidence type="ECO:0000313" key="3">
    <source>
        <dbReference type="EMBL" id="TPP62959.1"/>
    </source>
</evidence>
<dbReference type="STRING" id="46835.A0A504YRB6"/>
<feature type="compositionally biased region" description="Basic residues" evidence="1">
    <location>
        <begin position="197"/>
        <end position="206"/>
    </location>
</feature>
<feature type="region of interest" description="Disordered" evidence="1">
    <location>
        <begin position="197"/>
        <end position="217"/>
    </location>
</feature>
<accession>A0A504YRB6</accession>
<evidence type="ECO:0000259" key="2">
    <source>
        <dbReference type="PROSITE" id="PS50172"/>
    </source>
</evidence>
<feature type="region of interest" description="Disordered" evidence="1">
    <location>
        <begin position="469"/>
        <end position="541"/>
    </location>
</feature>
<proteinExistence type="predicted"/>
<organism evidence="3 4">
    <name type="scientific">Fasciola gigantica</name>
    <name type="common">Giant liver fluke</name>
    <dbReference type="NCBI Taxonomy" id="46835"/>
    <lineage>
        <taxon>Eukaryota</taxon>
        <taxon>Metazoa</taxon>
        <taxon>Spiralia</taxon>
        <taxon>Lophotrochozoa</taxon>
        <taxon>Platyhelminthes</taxon>
        <taxon>Trematoda</taxon>
        <taxon>Digenea</taxon>
        <taxon>Plagiorchiida</taxon>
        <taxon>Echinostomata</taxon>
        <taxon>Echinostomatoidea</taxon>
        <taxon>Fasciolidae</taxon>
        <taxon>Fasciola</taxon>
    </lineage>
</organism>
<dbReference type="SUPFAM" id="SSF52113">
    <property type="entry name" value="BRCT domain"/>
    <property type="match status" value="1"/>
</dbReference>
<dbReference type="CDD" id="cd17744">
    <property type="entry name" value="BRCT_MDC1_rpt1"/>
    <property type="match status" value="1"/>
</dbReference>